<dbReference type="GO" id="GO:0008831">
    <property type="term" value="F:dTDP-4-dehydrorhamnose reductase activity"/>
    <property type="evidence" value="ECO:0007669"/>
    <property type="project" value="UniProtKB-EC"/>
</dbReference>
<comment type="catalytic activity">
    <reaction evidence="5 6">
        <text>dTDP-beta-L-rhamnose + NADP(+) = dTDP-4-dehydro-beta-L-rhamnose + NADPH + H(+)</text>
        <dbReference type="Rhea" id="RHEA:21796"/>
        <dbReference type="ChEBI" id="CHEBI:15378"/>
        <dbReference type="ChEBI" id="CHEBI:57510"/>
        <dbReference type="ChEBI" id="CHEBI:57783"/>
        <dbReference type="ChEBI" id="CHEBI:58349"/>
        <dbReference type="ChEBI" id="CHEBI:62830"/>
        <dbReference type="EC" id="1.1.1.133"/>
    </reaction>
</comment>
<dbReference type="SUPFAM" id="SSF51735">
    <property type="entry name" value="NAD(P)-binding Rossmann-fold domains"/>
    <property type="match status" value="1"/>
</dbReference>
<evidence type="ECO:0000256" key="1">
    <source>
        <dbReference type="ARBA" id="ARBA00004781"/>
    </source>
</evidence>
<feature type="domain" description="RmlD-like substrate binding" evidence="7">
    <location>
        <begin position="1"/>
        <end position="237"/>
    </location>
</feature>
<evidence type="ECO:0000256" key="5">
    <source>
        <dbReference type="ARBA" id="ARBA00048200"/>
    </source>
</evidence>
<evidence type="ECO:0000256" key="6">
    <source>
        <dbReference type="RuleBase" id="RU364082"/>
    </source>
</evidence>
<dbReference type="AlphaFoldDB" id="A0A515ERH1"/>
<dbReference type="Gene3D" id="3.40.50.720">
    <property type="entry name" value="NAD(P)-binding Rossmann-like Domain"/>
    <property type="match status" value="1"/>
</dbReference>
<name>A0A515ERH1_9BURK</name>
<dbReference type="KEGG" id="rhg:EXZ61_14180"/>
<protein>
    <recommendedName>
        <fullName evidence="4 6">dTDP-4-dehydrorhamnose reductase</fullName>
        <ecNumber evidence="3 6">1.1.1.133</ecNumber>
    </recommendedName>
</protein>
<dbReference type="RefSeq" id="WP_142812383.1">
    <property type="nucleotide sequence ID" value="NZ_CP036282.1"/>
</dbReference>
<keyword evidence="6" id="KW-0560">Oxidoreductase</keyword>
<evidence type="ECO:0000256" key="4">
    <source>
        <dbReference type="ARBA" id="ARBA00017099"/>
    </source>
</evidence>
<dbReference type="GO" id="GO:0005829">
    <property type="term" value="C:cytosol"/>
    <property type="evidence" value="ECO:0007669"/>
    <property type="project" value="TreeGrafter"/>
</dbReference>
<dbReference type="InterPro" id="IPR029903">
    <property type="entry name" value="RmlD-like-bd"/>
</dbReference>
<dbReference type="InterPro" id="IPR036291">
    <property type="entry name" value="NAD(P)-bd_dom_sf"/>
</dbReference>
<dbReference type="PANTHER" id="PTHR10491">
    <property type="entry name" value="DTDP-4-DEHYDRORHAMNOSE REDUCTASE"/>
    <property type="match status" value="1"/>
</dbReference>
<reference evidence="9" key="1">
    <citation type="submission" date="2019-02" db="EMBL/GenBank/DDBJ databases">
        <title>Complete genome sequence of Rhodoferax sp. Gr-4.</title>
        <authorList>
            <person name="Jin L."/>
        </authorList>
    </citation>
    <scope>NUCLEOTIDE SEQUENCE [LARGE SCALE GENOMIC DNA]</scope>
    <source>
        <strain evidence="9">Gr-4</strain>
    </source>
</reference>
<keyword evidence="9" id="KW-1185">Reference proteome</keyword>
<gene>
    <name evidence="8" type="ORF">EXZ61_14180</name>
</gene>
<evidence type="ECO:0000256" key="2">
    <source>
        <dbReference type="ARBA" id="ARBA00010944"/>
    </source>
</evidence>
<dbReference type="EC" id="1.1.1.133" evidence="3 6"/>
<dbReference type="EMBL" id="CP036282">
    <property type="protein sequence ID" value="QDL55223.1"/>
    <property type="molecule type" value="Genomic_DNA"/>
</dbReference>
<comment type="similarity">
    <text evidence="2 6">Belongs to the dTDP-4-dehydrorhamnose reductase family.</text>
</comment>
<dbReference type="Pfam" id="PF04321">
    <property type="entry name" value="RmlD_sub_bind"/>
    <property type="match status" value="1"/>
</dbReference>
<reference evidence="9" key="2">
    <citation type="journal article" date="2020" name="Int. J. Syst. Evol. Microbiol.">
        <title>Genomic insights into a novel species Rhodoferax aquaticus sp. nov., isolated from freshwater.</title>
        <authorList>
            <person name="Li T."/>
            <person name="Zhuo Y."/>
            <person name="Jin C.Z."/>
            <person name="Wu X."/>
            <person name="Ko S.R."/>
            <person name="Jin F.J."/>
            <person name="Ahn C.Y."/>
            <person name="Oh H.M."/>
            <person name="Lee H.G."/>
            <person name="Jin L."/>
        </authorList>
    </citation>
    <scope>NUCLEOTIDE SEQUENCE [LARGE SCALE GENOMIC DNA]</scope>
    <source>
        <strain evidence="9">Gr-4</strain>
    </source>
</reference>
<evidence type="ECO:0000313" key="9">
    <source>
        <dbReference type="Proteomes" id="UP000317365"/>
    </source>
</evidence>
<dbReference type="PANTHER" id="PTHR10491:SF4">
    <property type="entry name" value="METHIONINE ADENOSYLTRANSFERASE 2 SUBUNIT BETA"/>
    <property type="match status" value="1"/>
</dbReference>
<sequence>MKVLVFGASGMIGSAMFRVLSAKKEWQVWGTLRSADGKRFFSREQQDKLLAGVDVEKHDALVRMFARVKPEVVVNCIGLTKHHKVAEDPQLALPLNALLPHRMADLCAVAGARLIHVSTDCVFAGTKGNYAETDAPDAGDVYGKSKYLGEVDYSHAITLRTSTIGHELQSAYGLLEWFLAQQGSCKGFNRAIFSGLPSTEFARVVREVVIPQHDLHGLYHVGADPIGKYELLKFIAKAYCKQIDVVRDDEFTIDRSLNSSRFSQVTGYKAAGWPELIHAMHASR</sequence>
<evidence type="ECO:0000256" key="3">
    <source>
        <dbReference type="ARBA" id="ARBA00012929"/>
    </source>
</evidence>
<dbReference type="Proteomes" id="UP000317365">
    <property type="component" value="Chromosome"/>
</dbReference>
<proteinExistence type="inferred from homology"/>
<accession>A0A515ERH1</accession>
<dbReference type="CDD" id="cd05254">
    <property type="entry name" value="dTDP_HR_like_SDR_e"/>
    <property type="match status" value="1"/>
</dbReference>
<comment type="cofactor">
    <cofactor evidence="6">
        <name>Mg(2+)</name>
        <dbReference type="ChEBI" id="CHEBI:18420"/>
    </cofactor>
    <text evidence="6">Binds 1 Mg(2+) ion per monomer.</text>
</comment>
<keyword evidence="6" id="KW-0521">NADP</keyword>
<evidence type="ECO:0000313" key="8">
    <source>
        <dbReference type="EMBL" id="QDL55223.1"/>
    </source>
</evidence>
<comment type="function">
    <text evidence="6">Catalyzes the reduction of dTDP-6-deoxy-L-lyxo-4-hexulose to yield dTDP-L-rhamnose.</text>
</comment>
<dbReference type="GO" id="GO:0019305">
    <property type="term" value="P:dTDP-rhamnose biosynthetic process"/>
    <property type="evidence" value="ECO:0007669"/>
    <property type="project" value="UniProtKB-UniPathway"/>
</dbReference>
<comment type="pathway">
    <text evidence="1 6">Carbohydrate biosynthesis; dTDP-L-rhamnose biosynthesis.</text>
</comment>
<dbReference type="InterPro" id="IPR005913">
    <property type="entry name" value="dTDP_dehydrorham_reduct"/>
</dbReference>
<organism evidence="8 9">
    <name type="scientific">Rhodoferax aquaticus</name>
    <dbReference type="NCBI Taxonomy" id="2527691"/>
    <lineage>
        <taxon>Bacteria</taxon>
        <taxon>Pseudomonadati</taxon>
        <taxon>Pseudomonadota</taxon>
        <taxon>Betaproteobacteria</taxon>
        <taxon>Burkholderiales</taxon>
        <taxon>Comamonadaceae</taxon>
        <taxon>Rhodoferax</taxon>
    </lineage>
</organism>
<dbReference type="UniPathway" id="UPA00124"/>
<evidence type="ECO:0000259" key="7">
    <source>
        <dbReference type="Pfam" id="PF04321"/>
    </source>
</evidence>